<dbReference type="PROSITE" id="PS51918">
    <property type="entry name" value="RADICAL_SAM"/>
    <property type="match status" value="1"/>
</dbReference>
<dbReference type="EMBL" id="JMCB01000003">
    <property type="protein sequence ID" value="KFE70672.1"/>
    <property type="molecule type" value="Genomic_DNA"/>
</dbReference>
<dbReference type="InterPro" id="IPR056488">
    <property type="entry name" value="Zn_ribbon_HMPTM"/>
</dbReference>
<dbReference type="CDD" id="cd01335">
    <property type="entry name" value="Radical_SAM"/>
    <property type="match status" value="1"/>
</dbReference>
<evidence type="ECO:0000256" key="1">
    <source>
        <dbReference type="ARBA" id="ARBA00001966"/>
    </source>
</evidence>
<evidence type="ECO:0000256" key="2">
    <source>
        <dbReference type="ARBA" id="ARBA00022691"/>
    </source>
</evidence>
<gene>
    <name evidence="7" type="ORF">DB31_5714</name>
</gene>
<dbReference type="InterPro" id="IPR006638">
    <property type="entry name" value="Elp3/MiaA/NifB-like_rSAM"/>
</dbReference>
<dbReference type="Pfam" id="PF23545">
    <property type="entry name" value="Zn_ribbon_HMPTM"/>
    <property type="match status" value="1"/>
</dbReference>
<dbReference type="PANTHER" id="PTHR43306:SF1">
    <property type="entry name" value="7,8-DIHYDRO-6-HYDROXYMETHYLPTERIN DIMETHYLTRANSFERASE"/>
    <property type="match status" value="1"/>
</dbReference>
<comment type="caution">
    <text evidence="7">The sequence shown here is derived from an EMBL/GenBank/DDBJ whole genome shotgun (WGS) entry which is preliminary data.</text>
</comment>
<dbReference type="Gene3D" id="3.20.20.70">
    <property type="entry name" value="Aldolase class I"/>
    <property type="match status" value="1"/>
</dbReference>
<dbReference type="SUPFAM" id="SSF102114">
    <property type="entry name" value="Radical SAM enzymes"/>
    <property type="match status" value="1"/>
</dbReference>
<keyword evidence="5" id="KW-0411">Iron-sulfur</keyword>
<keyword evidence="4" id="KW-0408">Iron</keyword>
<dbReference type="InterPro" id="IPR007197">
    <property type="entry name" value="rSAM"/>
</dbReference>
<organism evidence="7 8">
    <name type="scientific">Hyalangium minutum</name>
    <dbReference type="NCBI Taxonomy" id="394096"/>
    <lineage>
        <taxon>Bacteria</taxon>
        <taxon>Pseudomonadati</taxon>
        <taxon>Myxococcota</taxon>
        <taxon>Myxococcia</taxon>
        <taxon>Myxococcales</taxon>
        <taxon>Cystobacterineae</taxon>
        <taxon>Archangiaceae</taxon>
        <taxon>Hyalangium</taxon>
    </lineage>
</organism>
<proteinExistence type="predicted"/>
<evidence type="ECO:0000313" key="7">
    <source>
        <dbReference type="EMBL" id="KFE70672.1"/>
    </source>
</evidence>
<dbReference type="SFLD" id="SFLDS00029">
    <property type="entry name" value="Radical_SAM"/>
    <property type="match status" value="1"/>
</dbReference>
<dbReference type="PANTHER" id="PTHR43306">
    <property type="entry name" value="7,8-DIHYDRO-6-HYDROXYMETHYLPTERIN DIMETHYLTRANSFERASE"/>
    <property type="match status" value="1"/>
</dbReference>
<dbReference type="InterPro" id="IPR013785">
    <property type="entry name" value="Aldolase_TIM"/>
</dbReference>
<dbReference type="GO" id="GO:0051536">
    <property type="term" value="F:iron-sulfur cluster binding"/>
    <property type="evidence" value="ECO:0007669"/>
    <property type="project" value="UniProtKB-KW"/>
</dbReference>
<dbReference type="SFLD" id="SFLDG01067">
    <property type="entry name" value="SPASM/twitch_domain_containing"/>
    <property type="match status" value="1"/>
</dbReference>
<reference evidence="7 8" key="1">
    <citation type="submission" date="2014-04" db="EMBL/GenBank/DDBJ databases">
        <title>Genome assembly of Hyalangium minutum DSM 14724.</title>
        <authorList>
            <person name="Sharma G."/>
            <person name="Subramanian S."/>
        </authorList>
    </citation>
    <scope>NUCLEOTIDE SEQUENCE [LARGE SCALE GENOMIC DNA]</scope>
    <source>
        <strain evidence="7 8">DSM 14724</strain>
    </source>
</reference>
<name>A0A085WSK9_9BACT</name>
<keyword evidence="3" id="KW-0479">Metal-binding</keyword>
<accession>A0A085WSK9</accession>
<evidence type="ECO:0000313" key="8">
    <source>
        <dbReference type="Proteomes" id="UP000028725"/>
    </source>
</evidence>
<comment type="cofactor">
    <cofactor evidence="1">
        <name>[4Fe-4S] cluster</name>
        <dbReference type="ChEBI" id="CHEBI:49883"/>
    </cofactor>
</comment>
<dbReference type="Pfam" id="PF04055">
    <property type="entry name" value="Radical_SAM"/>
    <property type="match status" value="1"/>
</dbReference>
<dbReference type="GO" id="GO:0046872">
    <property type="term" value="F:metal ion binding"/>
    <property type="evidence" value="ECO:0007669"/>
    <property type="project" value="UniProtKB-KW"/>
</dbReference>
<evidence type="ECO:0000259" key="6">
    <source>
        <dbReference type="PROSITE" id="PS51918"/>
    </source>
</evidence>
<keyword evidence="8" id="KW-1185">Reference proteome</keyword>
<sequence>MPMADAQLRTTTGLCDRCFRSVEATLWRSNGQVVMRKRCPEHGASEALISSNADWYESIMQEAPALQAPVALKQVSQGCPYDCGPCTRHEQKVQLPIVPISSACNLDCPICYTHNRNAGAYHMSEEQLRAILGHLRRAAPDKRIINLTGGEPTQHPAFERLVELCREEGIHRITVSTHGLRFLKDEYLLERLAQLEARVILSFDSFKPETNKQMLGGRLLESKLKVLQLLEKHAVDTTLLPVLARGYNDSEVGDFVKLGLEKDFIRSVELHTMTFTGQGGTKFDRKARYTPYDVLVDLEQQTGGQLRVTDFVPSPAAHPLCYQVTYLLKLGDGRWLPYPRFMDRADLRAMLGGMLYLEPSAEMEQRLQDVINRLWSGELACEDSGAVLATLKDLVGRLMAPGVSAAERLKLAERSSKAIYLHSHMDEETFDTDRIRQCCVGIREPDGSNIPSCAYNVLYRNRDGRFQQRPAPSLTTLGPGRL</sequence>
<dbReference type="GO" id="GO:0003824">
    <property type="term" value="F:catalytic activity"/>
    <property type="evidence" value="ECO:0007669"/>
    <property type="project" value="InterPro"/>
</dbReference>
<evidence type="ECO:0000256" key="3">
    <source>
        <dbReference type="ARBA" id="ARBA00022723"/>
    </source>
</evidence>
<dbReference type="AlphaFoldDB" id="A0A085WSK9"/>
<dbReference type="STRING" id="394096.DB31_5714"/>
<dbReference type="InterPro" id="IPR058240">
    <property type="entry name" value="rSAM_sf"/>
</dbReference>
<dbReference type="InterPro" id="IPR034474">
    <property type="entry name" value="Methyltransferase_Class_D"/>
</dbReference>
<keyword evidence="2" id="KW-0949">S-adenosyl-L-methionine</keyword>
<evidence type="ECO:0000256" key="5">
    <source>
        <dbReference type="ARBA" id="ARBA00023014"/>
    </source>
</evidence>
<protein>
    <submittedName>
        <fullName evidence="7">MoaA/NifB/PqqE family protein</fullName>
    </submittedName>
</protein>
<dbReference type="SMART" id="SM00729">
    <property type="entry name" value="Elp3"/>
    <property type="match status" value="1"/>
</dbReference>
<dbReference type="Proteomes" id="UP000028725">
    <property type="component" value="Unassembled WGS sequence"/>
</dbReference>
<feature type="domain" description="Radical SAM core" evidence="6">
    <location>
        <begin position="90"/>
        <end position="305"/>
    </location>
</feature>
<evidence type="ECO:0000256" key="4">
    <source>
        <dbReference type="ARBA" id="ARBA00023004"/>
    </source>
</evidence>